<feature type="domain" description="EGF-like" evidence="6">
    <location>
        <begin position="270"/>
        <end position="307"/>
    </location>
</feature>
<dbReference type="PROSITE" id="PS01186">
    <property type="entry name" value="EGF_2"/>
    <property type="match status" value="2"/>
</dbReference>
<protein>
    <recommendedName>
        <fullName evidence="6">EGF-like domain-containing protein</fullName>
    </recommendedName>
</protein>
<dbReference type="InterPro" id="IPR051022">
    <property type="entry name" value="Notch_Cell-Fate_Det"/>
</dbReference>
<feature type="disulfide bond" evidence="5">
    <location>
        <begin position="297"/>
        <end position="306"/>
    </location>
</feature>
<dbReference type="Gene3D" id="2.10.25.10">
    <property type="entry name" value="Laminin"/>
    <property type="match status" value="6"/>
</dbReference>
<keyword evidence="9" id="KW-1185">Reference proteome</keyword>
<dbReference type="InterPro" id="IPR009030">
    <property type="entry name" value="Growth_fac_rcpt_cys_sf"/>
</dbReference>
<dbReference type="GO" id="GO:0005886">
    <property type="term" value="C:plasma membrane"/>
    <property type="evidence" value="ECO:0000318"/>
    <property type="project" value="GO_Central"/>
</dbReference>
<evidence type="ECO:0000256" key="1">
    <source>
        <dbReference type="ARBA" id="ARBA00022536"/>
    </source>
</evidence>
<evidence type="ECO:0000256" key="4">
    <source>
        <dbReference type="ARBA" id="ARBA00023180"/>
    </source>
</evidence>
<feature type="domain" description="EGF-like" evidence="6">
    <location>
        <begin position="309"/>
        <end position="348"/>
    </location>
</feature>
<dbReference type="PROSITE" id="PS50026">
    <property type="entry name" value="EGF_3"/>
    <property type="match status" value="6"/>
</dbReference>
<feature type="disulfide bond" evidence="5">
    <location>
        <begin position="174"/>
        <end position="183"/>
    </location>
</feature>
<dbReference type="InterPro" id="IPR001881">
    <property type="entry name" value="EGF-like_Ca-bd_dom"/>
</dbReference>
<dbReference type="EMBL" id="ABJB010868429">
    <property type="status" value="NOT_ANNOTATED_CDS"/>
    <property type="molecule type" value="Genomic_DNA"/>
</dbReference>
<evidence type="ECO:0000256" key="5">
    <source>
        <dbReference type="PROSITE-ProRule" id="PRU00076"/>
    </source>
</evidence>
<dbReference type="PRINTS" id="PR00010">
    <property type="entry name" value="EGFBLOOD"/>
</dbReference>
<keyword evidence="1 5" id="KW-0245">EGF-like domain</keyword>
<dbReference type="EMBL" id="ABJB010790522">
    <property type="status" value="NOT_ANNOTATED_CDS"/>
    <property type="molecule type" value="Genomic_DNA"/>
</dbReference>
<dbReference type="EMBL" id="ABJB010433352">
    <property type="status" value="NOT_ANNOTATED_CDS"/>
    <property type="molecule type" value="Genomic_DNA"/>
</dbReference>
<evidence type="ECO:0000313" key="7">
    <source>
        <dbReference type="EMBL" id="EEC11598.1"/>
    </source>
</evidence>
<dbReference type="STRING" id="6945.B7PYC6"/>
<dbReference type="GO" id="GO:0045197">
    <property type="term" value="P:establishment or maintenance of epithelial cell apical/basal polarity"/>
    <property type="evidence" value="ECO:0000318"/>
    <property type="project" value="GO_Central"/>
</dbReference>
<sequence length="430" mass="47233">MGTTDNPGKILVPPNCPDCPDPWLLTTITEVSLRVTWLEARVDHGSAVREPLPPAPEGGVVSLQPQVLYLGWLPTHSSERVKRQSSNAWLHRITDYLENVEHFKGVLQDMRLNEEPVPLLKGRQPQAEDGAALVNVLESSKVDAGVVSDDECSSGPCLNGATCTDIWNAYSCVCPADFRGKLCEELRPCVRHRCPNQSLCQDLKEGHECKCDQRVWYCERQPCENGATCSDTEPGSYSCLCSDDFEGENCTLRYRCECGPGHEGRDCERQRDLCASGPCENGASCLIREPGTVECVCAQGYRGTFCEEFIDLCKEEPPPCLHGGRCNPYVGGFDCYCYGTGYTGSLCQTDVDECKEQQPCQGGATCINLEGSYACTCPAGRFGRHCQLNDSCWLDQPCHNGAPCTPVEDLHRPFFCNCTQGFLGDTCALT</sequence>
<dbReference type="VEuPathDB" id="VectorBase:ISCI008750"/>
<dbReference type="VEuPathDB" id="VectorBase:ISCP_007134"/>
<dbReference type="EMBL" id="ABJB010536547">
    <property type="status" value="NOT_ANNOTATED_CDS"/>
    <property type="molecule type" value="Genomic_DNA"/>
</dbReference>
<feature type="disulfide bond" evidence="5">
    <location>
        <begin position="377"/>
        <end position="386"/>
    </location>
</feature>
<comment type="caution">
    <text evidence="5">Lacks conserved residue(s) required for the propagation of feature annotation.</text>
</comment>
<feature type="domain" description="EGF-like" evidence="6">
    <location>
        <begin position="148"/>
        <end position="184"/>
    </location>
</feature>
<dbReference type="SMART" id="SM00179">
    <property type="entry name" value="EGF_CA"/>
    <property type="match status" value="5"/>
</dbReference>
<dbReference type="PROSITE" id="PS01187">
    <property type="entry name" value="EGF_CA"/>
    <property type="match status" value="1"/>
</dbReference>
<reference evidence="7 9" key="1">
    <citation type="submission" date="2008-03" db="EMBL/GenBank/DDBJ databases">
        <title>Annotation of Ixodes scapularis.</title>
        <authorList>
            <consortium name="Ixodes scapularis Genome Project Consortium"/>
            <person name="Caler E."/>
            <person name="Hannick L.I."/>
            <person name="Bidwell S."/>
            <person name="Joardar V."/>
            <person name="Thiagarajan M."/>
            <person name="Amedeo P."/>
            <person name="Galinsky K.J."/>
            <person name="Schobel S."/>
            <person name="Inman J."/>
            <person name="Hostetler J."/>
            <person name="Miller J."/>
            <person name="Hammond M."/>
            <person name="Megy K."/>
            <person name="Lawson D."/>
            <person name="Kodira C."/>
            <person name="Sutton G."/>
            <person name="Meyer J."/>
            <person name="Hill C.A."/>
            <person name="Birren B."/>
            <person name="Nene V."/>
            <person name="Collins F."/>
            <person name="Alarcon-Chaidez F."/>
            <person name="Wikel S."/>
            <person name="Strausberg R."/>
        </authorList>
    </citation>
    <scope>NUCLEOTIDE SEQUENCE [LARGE SCALE GENOMIC DNA]</scope>
    <source>
        <strain evidence="9">Wikel</strain>
        <strain evidence="7">Wikel colony</strain>
    </source>
</reference>
<accession>B7PYC6</accession>
<evidence type="ECO:0000259" key="6">
    <source>
        <dbReference type="PROSITE" id="PS50026"/>
    </source>
</evidence>
<dbReference type="PROSITE" id="PS00010">
    <property type="entry name" value="ASX_HYDROXYL"/>
    <property type="match status" value="2"/>
</dbReference>
<dbReference type="EMBL" id="ABJB010024895">
    <property type="status" value="NOT_ANNOTATED_CDS"/>
    <property type="molecule type" value="Genomic_DNA"/>
</dbReference>
<keyword evidence="2" id="KW-0677">Repeat</keyword>
<organism>
    <name type="scientific">Ixodes scapularis</name>
    <name type="common">Black-legged tick</name>
    <name type="synonym">Deer tick</name>
    <dbReference type="NCBI Taxonomy" id="6945"/>
    <lineage>
        <taxon>Eukaryota</taxon>
        <taxon>Metazoa</taxon>
        <taxon>Ecdysozoa</taxon>
        <taxon>Arthropoda</taxon>
        <taxon>Chelicerata</taxon>
        <taxon>Arachnida</taxon>
        <taxon>Acari</taxon>
        <taxon>Parasitiformes</taxon>
        <taxon>Ixodida</taxon>
        <taxon>Ixodoidea</taxon>
        <taxon>Ixodidae</taxon>
        <taxon>Ixodinae</taxon>
        <taxon>Ixodes</taxon>
    </lineage>
</organism>
<dbReference type="InterPro" id="IPR018097">
    <property type="entry name" value="EGF_Ca-bd_CS"/>
</dbReference>
<dbReference type="VEuPathDB" id="VectorBase:ISCW008750"/>
<dbReference type="GO" id="GO:0032991">
    <property type="term" value="C:protein-containing complex"/>
    <property type="evidence" value="ECO:0000318"/>
    <property type="project" value="GO_Central"/>
</dbReference>
<feature type="disulfide bond" evidence="5">
    <location>
        <begin position="241"/>
        <end position="250"/>
    </location>
</feature>
<dbReference type="InterPro" id="IPR000742">
    <property type="entry name" value="EGF"/>
</dbReference>
<dbReference type="Pfam" id="PF07645">
    <property type="entry name" value="EGF_CA"/>
    <property type="match status" value="1"/>
</dbReference>
<dbReference type="EMBL" id="ABJB010783332">
    <property type="status" value="NOT_ANNOTATED_CDS"/>
    <property type="molecule type" value="Genomic_DNA"/>
</dbReference>
<dbReference type="GO" id="GO:0005509">
    <property type="term" value="F:calcium ion binding"/>
    <property type="evidence" value="ECO:0007669"/>
    <property type="project" value="InterPro"/>
</dbReference>
<dbReference type="Proteomes" id="UP000001555">
    <property type="component" value="Unassembled WGS sequence"/>
</dbReference>
<reference evidence="8" key="2">
    <citation type="submission" date="2020-05" db="UniProtKB">
        <authorList>
            <consortium name="EnsemblMetazoa"/>
        </authorList>
    </citation>
    <scope>IDENTIFICATION</scope>
    <source>
        <strain evidence="8">wikel</strain>
    </source>
</reference>
<dbReference type="CDD" id="cd00054">
    <property type="entry name" value="EGF_CA"/>
    <property type="match status" value="4"/>
</dbReference>
<dbReference type="OrthoDB" id="6406940at2759"/>
<feature type="domain" description="EGF-like" evidence="6">
    <location>
        <begin position="388"/>
        <end position="428"/>
    </location>
</feature>
<evidence type="ECO:0000256" key="3">
    <source>
        <dbReference type="ARBA" id="ARBA00023157"/>
    </source>
</evidence>
<dbReference type="FunFam" id="2.10.25.10:FF:000125">
    <property type="entry name" value="Neurogenic locus notch protein-like"/>
    <property type="match status" value="1"/>
</dbReference>
<keyword evidence="3 5" id="KW-1015">Disulfide bond</keyword>
<dbReference type="GO" id="GO:0007157">
    <property type="term" value="P:heterophilic cell-cell adhesion via plasma membrane cell adhesion molecules"/>
    <property type="evidence" value="ECO:0000318"/>
    <property type="project" value="GO_Central"/>
</dbReference>
<dbReference type="PaxDb" id="6945-B7PYC6"/>
<proteinExistence type="predicted"/>
<dbReference type="InParanoid" id="B7PYC6"/>
<dbReference type="AlphaFoldDB" id="B7PYC6"/>
<evidence type="ECO:0000256" key="2">
    <source>
        <dbReference type="ARBA" id="ARBA00022737"/>
    </source>
</evidence>
<dbReference type="EMBL" id="DS819359">
    <property type="protein sequence ID" value="EEC11598.1"/>
    <property type="molecule type" value="Genomic_DNA"/>
</dbReference>
<dbReference type="EMBL" id="ABJB010918009">
    <property type="status" value="NOT_ANNOTATED_CDS"/>
    <property type="molecule type" value="Genomic_DNA"/>
</dbReference>
<evidence type="ECO:0000313" key="9">
    <source>
        <dbReference type="Proteomes" id="UP000001555"/>
    </source>
</evidence>
<dbReference type="EnsemblMetazoa" id="ISCW008750-RA">
    <property type="protein sequence ID" value="ISCW008750-PA"/>
    <property type="gene ID" value="ISCW008750"/>
</dbReference>
<feature type="domain" description="EGF-like" evidence="6">
    <location>
        <begin position="214"/>
        <end position="251"/>
    </location>
</feature>
<dbReference type="SUPFAM" id="SSF57184">
    <property type="entry name" value="Growth factor receptor domain"/>
    <property type="match status" value="1"/>
</dbReference>
<feature type="non-terminal residue" evidence="7">
    <location>
        <position position="430"/>
    </location>
</feature>
<dbReference type="InterPro" id="IPR000152">
    <property type="entry name" value="EGF-type_Asp/Asn_hydroxyl_site"/>
</dbReference>
<name>B7PYC6_IXOSC</name>
<dbReference type="PROSITE" id="PS00022">
    <property type="entry name" value="EGF_1"/>
    <property type="match status" value="5"/>
</dbReference>
<dbReference type="PANTHER" id="PTHR24049">
    <property type="entry name" value="CRUMBS FAMILY MEMBER"/>
    <property type="match status" value="1"/>
</dbReference>
<dbReference type="InterPro" id="IPR049883">
    <property type="entry name" value="NOTCH1_EGF-like"/>
</dbReference>
<dbReference type="Pfam" id="PF00008">
    <property type="entry name" value="EGF"/>
    <property type="match status" value="3"/>
</dbReference>
<gene>
    <name evidence="7" type="ORF">IscW_ISCW008750</name>
</gene>
<dbReference type="SMART" id="SM00181">
    <property type="entry name" value="EGF"/>
    <property type="match status" value="6"/>
</dbReference>
<keyword evidence="4" id="KW-0325">Glycoprotein</keyword>
<feature type="domain" description="EGF-like" evidence="6">
    <location>
        <begin position="350"/>
        <end position="387"/>
    </location>
</feature>
<dbReference type="SUPFAM" id="SSF57196">
    <property type="entry name" value="EGF/Laminin"/>
    <property type="match status" value="3"/>
</dbReference>
<evidence type="ECO:0000313" key="8">
    <source>
        <dbReference type="EnsemblMetazoa" id="ISCW008750-PA"/>
    </source>
</evidence>
<feature type="disulfide bond" evidence="5">
    <location>
        <begin position="418"/>
        <end position="427"/>
    </location>
</feature>
<dbReference type="HOGENOM" id="CLU_638699_0_0_1"/>
<dbReference type="FunFam" id="2.10.25.10:FF:000143">
    <property type="entry name" value="Protein crumbs 1"/>
    <property type="match status" value="1"/>
</dbReference>